<comment type="similarity">
    <text evidence="9">Belongs to the FtsQ/DivIB family. FtsQ subfamily.</text>
</comment>
<evidence type="ECO:0000256" key="6">
    <source>
        <dbReference type="ARBA" id="ARBA00022989"/>
    </source>
</evidence>
<accession>A0A3M2I7H3</accession>
<evidence type="ECO:0000259" key="10">
    <source>
        <dbReference type="PROSITE" id="PS51779"/>
    </source>
</evidence>
<keyword evidence="4 9" id="KW-0132">Cell division</keyword>
<reference evidence="11 12" key="1">
    <citation type="submission" date="2018-10" db="EMBL/GenBank/DDBJ databases">
        <title>Proposal of Lysobacter pythonis sp. nov. isolated from royal pythons (Python regius).</title>
        <authorList>
            <person name="Hans-Juergen B."/>
            <person name="Huptas C."/>
            <person name="Sandra B."/>
            <person name="Igor L."/>
            <person name="Joachim S."/>
            <person name="Siegfried S."/>
            <person name="Mareike W."/>
            <person name="Peter K."/>
        </authorList>
    </citation>
    <scope>NUCLEOTIDE SEQUENCE [LARGE SCALE GENOMIC DNA]</scope>
    <source>
        <strain evidence="11 12">4284/11</strain>
    </source>
</reference>
<dbReference type="GO" id="GO:0032153">
    <property type="term" value="C:cell division site"/>
    <property type="evidence" value="ECO:0007669"/>
    <property type="project" value="UniProtKB-UniRule"/>
</dbReference>
<evidence type="ECO:0000256" key="1">
    <source>
        <dbReference type="ARBA" id="ARBA00004370"/>
    </source>
</evidence>
<keyword evidence="7 9" id="KW-0472">Membrane</keyword>
<dbReference type="Pfam" id="PF03799">
    <property type="entry name" value="FtsQ_DivIB_C"/>
    <property type="match status" value="1"/>
</dbReference>
<keyword evidence="2 9" id="KW-1003">Cell membrane</keyword>
<gene>
    <name evidence="9" type="primary">ftsQ</name>
    <name evidence="11" type="ORF">EBB59_03285</name>
</gene>
<dbReference type="PANTHER" id="PTHR35851:SF1">
    <property type="entry name" value="CELL DIVISION PROTEIN FTSQ"/>
    <property type="match status" value="1"/>
</dbReference>
<evidence type="ECO:0000313" key="11">
    <source>
        <dbReference type="EMBL" id="RMH94234.1"/>
    </source>
</evidence>
<dbReference type="HAMAP" id="MF_00911">
    <property type="entry name" value="FtsQ_subfam"/>
    <property type="match status" value="1"/>
</dbReference>
<dbReference type="InterPro" id="IPR034746">
    <property type="entry name" value="POTRA"/>
</dbReference>
<comment type="subcellular location">
    <subcellularLocation>
        <location evidence="9">Cell inner membrane</location>
        <topology evidence="9">Single-pass type II membrane protein</topology>
    </subcellularLocation>
    <subcellularLocation>
        <location evidence="1">Membrane</location>
    </subcellularLocation>
    <text evidence="9">Localizes to the division septum.</text>
</comment>
<protein>
    <recommendedName>
        <fullName evidence="9">Cell division protein FtsQ</fullName>
    </recommendedName>
</protein>
<keyword evidence="3 9" id="KW-0997">Cell inner membrane</keyword>
<dbReference type="Pfam" id="PF08478">
    <property type="entry name" value="POTRA_1"/>
    <property type="match status" value="1"/>
</dbReference>
<evidence type="ECO:0000256" key="3">
    <source>
        <dbReference type="ARBA" id="ARBA00022519"/>
    </source>
</evidence>
<evidence type="ECO:0000256" key="5">
    <source>
        <dbReference type="ARBA" id="ARBA00022692"/>
    </source>
</evidence>
<comment type="subunit">
    <text evidence="9">Part of a complex composed of FtsB, FtsL and FtsQ.</text>
</comment>
<dbReference type="GO" id="GO:0090529">
    <property type="term" value="P:cell septum assembly"/>
    <property type="evidence" value="ECO:0007669"/>
    <property type="project" value="InterPro"/>
</dbReference>
<sequence length="262" mass="29069">MNGWIGAERFPLAKLRVTSEFRHVDADELRMTLAPYARQGFFAVRLDAAQAAVEKLPWVESAEVSKKWPDVLEVRIAEHHPFALWGEDLLLSEHGRLYPRASMGDALPKGLPQLDGDPRRVREVVRLYNESRELFALVGLGVHALRQDARGSWSLRLANGAEVIVGRQSPEARIRRFARLLPQLIAPQGKALARADLRYANGFALRWREAERLGGSGQGPERRFAASANDAHFPGTIAANLSPALSLAAGRWPPAPNPYIHS</sequence>
<dbReference type="InterPro" id="IPR013685">
    <property type="entry name" value="POTRA_FtsQ_type"/>
</dbReference>
<organism evidence="11 12">
    <name type="scientific">Solilutibacter pythonis</name>
    <dbReference type="NCBI Taxonomy" id="2483112"/>
    <lineage>
        <taxon>Bacteria</taxon>
        <taxon>Pseudomonadati</taxon>
        <taxon>Pseudomonadota</taxon>
        <taxon>Gammaproteobacteria</taxon>
        <taxon>Lysobacterales</taxon>
        <taxon>Lysobacteraceae</taxon>
        <taxon>Solilutibacter</taxon>
    </lineage>
</organism>
<keyword evidence="5 9" id="KW-0812">Transmembrane</keyword>
<dbReference type="AlphaFoldDB" id="A0A3M2I7H3"/>
<dbReference type="GO" id="GO:0005886">
    <property type="term" value="C:plasma membrane"/>
    <property type="evidence" value="ECO:0007669"/>
    <property type="project" value="UniProtKB-SubCell"/>
</dbReference>
<comment type="function">
    <text evidence="9">Essential cell division protein. May link together the upstream cell division proteins, which are predominantly cytoplasmic, with the downstream cell division proteins, which are predominantly periplasmic. May control correct divisome assembly.</text>
</comment>
<dbReference type="GO" id="GO:0043093">
    <property type="term" value="P:FtsZ-dependent cytokinesis"/>
    <property type="evidence" value="ECO:0007669"/>
    <property type="project" value="UniProtKB-UniRule"/>
</dbReference>
<dbReference type="EMBL" id="RFLY01000003">
    <property type="protein sequence ID" value="RMH94234.1"/>
    <property type="molecule type" value="Genomic_DNA"/>
</dbReference>
<dbReference type="OrthoDB" id="9790370at2"/>
<dbReference type="InterPro" id="IPR005548">
    <property type="entry name" value="Cell_div_FtsQ/DivIB_C"/>
</dbReference>
<dbReference type="PROSITE" id="PS51779">
    <property type="entry name" value="POTRA"/>
    <property type="match status" value="1"/>
</dbReference>
<evidence type="ECO:0000256" key="7">
    <source>
        <dbReference type="ARBA" id="ARBA00023136"/>
    </source>
</evidence>
<evidence type="ECO:0000313" key="12">
    <source>
        <dbReference type="Proteomes" id="UP000275012"/>
    </source>
</evidence>
<dbReference type="InterPro" id="IPR045335">
    <property type="entry name" value="FtsQ_C_sf"/>
</dbReference>
<keyword evidence="12" id="KW-1185">Reference proteome</keyword>
<keyword evidence="6 9" id="KW-1133">Transmembrane helix</keyword>
<feature type="domain" description="POTRA" evidence="10">
    <location>
        <begin position="10"/>
        <end position="79"/>
    </location>
</feature>
<name>A0A3M2I7H3_9GAMM</name>
<dbReference type="InterPro" id="IPR026579">
    <property type="entry name" value="FtsQ"/>
</dbReference>
<dbReference type="Gene3D" id="3.10.20.310">
    <property type="entry name" value="membrane protein fhac"/>
    <property type="match status" value="1"/>
</dbReference>
<evidence type="ECO:0000256" key="8">
    <source>
        <dbReference type="ARBA" id="ARBA00023306"/>
    </source>
</evidence>
<dbReference type="PANTHER" id="PTHR35851">
    <property type="entry name" value="CELL DIVISION PROTEIN FTSQ"/>
    <property type="match status" value="1"/>
</dbReference>
<keyword evidence="8 9" id="KW-0131">Cell cycle</keyword>
<dbReference type="Gene3D" id="3.40.50.11690">
    <property type="entry name" value="Cell division protein FtsQ/DivIB"/>
    <property type="match status" value="1"/>
</dbReference>
<dbReference type="Proteomes" id="UP000275012">
    <property type="component" value="Unassembled WGS sequence"/>
</dbReference>
<comment type="caution">
    <text evidence="11">The sequence shown here is derived from an EMBL/GenBank/DDBJ whole genome shotgun (WGS) entry which is preliminary data.</text>
</comment>
<proteinExistence type="inferred from homology"/>
<evidence type="ECO:0000256" key="4">
    <source>
        <dbReference type="ARBA" id="ARBA00022618"/>
    </source>
</evidence>
<evidence type="ECO:0000256" key="9">
    <source>
        <dbReference type="HAMAP-Rule" id="MF_00911"/>
    </source>
</evidence>
<evidence type="ECO:0000256" key="2">
    <source>
        <dbReference type="ARBA" id="ARBA00022475"/>
    </source>
</evidence>